<dbReference type="InterPro" id="IPR050134">
    <property type="entry name" value="NAD-dep_sirtuin_deacylases"/>
</dbReference>
<dbReference type="GO" id="GO:0016740">
    <property type="term" value="F:transferase activity"/>
    <property type="evidence" value="ECO:0007669"/>
    <property type="project" value="UniProtKB-KW"/>
</dbReference>
<dbReference type="Pfam" id="PF02146">
    <property type="entry name" value="SIR2"/>
    <property type="match status" value="1"/>
</dbReference>
<dbReference type="AlphaFoldDB" id="A0ABD3PF36"/>
<keyword evidence="3 6" id="KW-0479">Metal-binding</keyword>
<dbReference type="PROSITE" id="PS50305">
    <property type="entry name" value="SIRTUIN"/>
    <property type="match status" value="1"/>
</dbReference>
<dbReference type="InterPro" id="IPR029035">
    <property type="entry name" value="DHS-like_NAD/FAD-binding_dom"/>
</dbReference>
<evidence type="ECO:0000256" key="6">
    <source>
        <dbReference type="PROSITE-ProRule" id="PRU00236"/>
    </source>
</evidence>
<keyword evidence="2" id="KW-0808">Transferase</keyword>
<evidence type="ECO:0000313" key="8">
    <source>
        <dbReference type="EMBL" id="KAL3786688.1"/>
    </source>
</evidence>
<keyword evidence="9" id="KW-1185">Reference proteome</keyword>
<evidence type="ECO:0000313" key="9">
    <source>
        <dbReference type="Proteomes" id="UP001516023"/>
    </source>
</evidence>
<evidence type="ECO:0000256" key="4">
    <source>
        <dbReference type="ARBA" id="ARBA00022833"/>
    </source>
</evidence>
<protein>
    <recommendedName>
        <fullName evidence="7">Deacetylase sirtuin-type domain-containing protein</fullName>
    </recommendedName>
</protein>
<evidence type="ECO:0000256" key="2">
    <source>
        <dbReference type="ARBA" id="ARBA00022679"/>
    </source>
</evidence>
<reference evidence="8 9" key="1">
    <citation type="journal article" date="2020" name="G3 (Bethesda)">
        <title>Improved Reference Genome for Cyclotella cryptica CCMP332, a Model for Cell Wall Morphogenesis, Salinity Adaptation, and Lipid Production in Diatoms (Bacillariophyta).</title>
        <authorList>
            <person name="Roberts W.R."/>
            <person name="Downey K.M."/>
            <person name="Ruck E.C."/>
            <person name="Traller J.C."/>
            <person name="Alverson A.J."/>
        </authorList>
    </citation>
    <scope>NUCLEOTIDE SEQUENCE [LARGE SCALE GENOMIC DNA]</scope>
    <source>
        <strain evidence="8 9">CCMP332</strain>
    </source>
</reference>
<dbReference type="PANTHER" id="PTHR11085:SF6">
    <property type="entry name" value="NAD-DEPENDENT PROTEIN DEACETYLASE SIRTUIN-2"/>
    <property type="match status" value="1"/>
</dbReference>
<dbReference type="Proteomes" id="UP001516023">
    <property type="component" value="Unassembled WGS sequence"/>
</dbReference>
<dbReference type="Gene3D" id="3.40.50.1220">
    <property type="entry name" value="TPP-binding domain"/>
    <property type="match status" value="1"/>
</dbReference>
<comment type="caution">
    <text evidence="8">The sequence shown here is derived from an EMBL/GenBank/DDBJ whole genome shotgun (WGS) entry which is preliminary data.</text>
</comment>
<name>A0ABD3PF36_9STRA</name>
<organism evidence="8 9">
    <name type="scientific">Cyclotella cryptica</name>
    <dbReference type="NCBI Taxonomy" id="29204"/>
    <lineage>
        <taxon>Eukaryota</taxon>
        <taxon>Sar</taxon>
        <taxon>Stramenopiles</taxon>
        <taxon>Ochrophyta</taxon>
        <taxon>Bacillariophyta</taxon>
        <taxon>Coscinodiscophyceae</taxon>
        <taxon>Thalassiosirophycidae</taxon>
        <taxon>Stephanodiscales</taxon>
        <taxon>Stephanodiscaceae</taxon>
        <taxon>Cyclotella</taxon>
    </lineage>
</organism>
<keyword evidence="5" id="KW-0520">NAD</keyword>
<feature type="active site" description="Proton acceptor" evidence="6">
    <location>
        <position position="149"/>
    </location>
</feature>
<feature type="binding site" evidence="6">
    <location>
        <position position="170"/>
    </location>
    <ligand>
        <name>Zn(2+)</name>
        <dbReference type="ChEBI" id="CHEBI:29105"/>
    </ligand>
</feature>
<accession>A0ABD3PF36</accession>
<evidence type="ECO:0000259" key="7">
    <source>
        <dbReference type="PROSITE" id="PS50305"/>
    </source>
</evidence>
<keyword evidence="4 6" id="KW-0862">Zinc</keyword>
<dbReference type="GO" id="GO:0046872">
    <property type="term" value="F:metal ion binding"/>
    <property type="evidence" value="ECO:0007669"/>
    <property type="project" value="UniProtKB-KW"/>
</dbReference>
<gene>
    <name evidence="8" type="ORF">HJC23_002777</name>
</gene>
<evidence type="ECO:0000256" key="5">
    <source>
        <dbReference type="ARBA" id="ARBA00023027"/>
    </source>
</evidence>
<dbReference type="InterPro" id="IPR026590">
    <property type="entry name" value="Ssirtuin_cat_dom"/>
</dbReference>
<dbReference type="EMBL" id="JABMIG020000189">
    <property type="protein sequence ID" value="KAL3786688.1"/>
    <property type="molecule type" value="Genomic_DNA"/>
</dbReference>
<dbReference type="Gene3D" id="3.30.1600.10">
    <property type="entry name" value="SIR2/SIRT2 'Small Domain"/>
    <property type="match status" value="1"/>
</dbReference>
<dbReference type="InterPro" id="IPR003000">
    <property type="entry name" value="Sirtuin"/>
</dbReference>
<sequence length="325" mass="35887">MKSVTDLATLARFILSSDCQSIVILTGAGVSVASGIPDFRSPAGMFDTLRPELIPFLKTATERQRKLMALDPTYVVERGMFLENSFPYLEVRRPFILGVRDKKWKPTIAHHFASLLHKKTNKLTRVFTQNIDGLTYAVNLPEDKIVSVHGTIGKAGCETCGQDMDFKNFCAEVETKIKDIYSPDLGPKESNHILCQCCGNATVKPKTVLFGSSLPTEFFDKAAQDLPTTDLLIVAGTSLVVSPANSLVNNIPSDTLRVVINNEPVGQELGIEYGTNTKRDFFARGDCDKVFMDLIDELGWLTDLNGETNNLPEASVQLIKAKLRR</sequence>
<feature type="binding site" evidence="6">
    <location>
        <position position="195"/>
    </location>
    <ligand>
        <name>Zn(2+)</name>
        <dbReference type="ChEBI" id="CHEBI:29105"/>
    </ligand>
</feature>
<evidence type="ECO:0000256" key="1">
    <source>
        <dbReference type="ARBA" id="ARBA00001947"/>
    </source>
</evidence>
<proteinExistence type="predicted"/>
<feature type="binding site" evidence="6">
    <location>
        <position position="198"/>
    </location>
    <ligand>
        <name>Zn(2+)</name>
        <dbReference type="ChEBI" id="CHEBI:29105"/>
    </ligand>
</feature>
<evidence type="ECO:0000256" key="3">
    <source>
        <dbReference type="ARBA" id="ARBA00022723"/>
    </source>
</evidence>
<feature type="domain" description="Deacetylase sirtuin-type" evidence="7">
    <location>
        <begin position="1"/>
        <end position="301"/>
    </location>
</feature>
<dbReference type="SUPFAM" id="SSF52467">
    <property type="entry name" value="DHS-like NAD/FAD-binding domain"/>
    <property type="match status" value="1"/>
</dbReference>
<dbReference type="PANTHER" id="PTHR11085">
    <property type="entry name" value="NAD-DEPENDENT PROTEIN DEACYLASE SIRTUIN-5, MITOCHONDRIAL-RELATED"/>
    <property type="match status" value="1"/>
</dbReference>
<comment type="cofactor">
    <cofactor evidence="1">
        <name>Zn(2+)</name>
        <dbReference type="ChEBI" id="CHEBI:29105"/>
    </cofactor>
</comment>
<feature type="binding site" evidence="6">
    <location>
        <position position="160"/>
    </location>
    <ligand>
        <name>Zn(2+)</name>
        <dbReference type="ChEBI" id="CHEBI:29105"/>
    </ligand>
</feature>
<dbReference type="InterPro" id="IPR026591">
    <property type="entry name" value="Sirtuin_cat_small_dom_sf"/>
</dbReference>